<dbReference type="Proteomes" id="UP000321569">
    <property type="component" value="Unassembled WGS sequence"/>
</dbReference>
<gene>
    <name evidence="2" type="ORF">LRA02_04510</name>
</gene>
<dbReference type="RefSeq" id="WP_054746487.1">
    <property type="nucleotide sequence ID" value="NZ_BKAM01000001.1"/>
</dbReference>
<dbReference type="STRING" id="1423795.FD12_GL000653"/>
<evidence type="ECO:0000313" key="3">
    <source>
        <dbReference type="Proteomes" id="UP000321569"/>
    </source>
</evidence>
<sequence length="135" mass="15189">MQNRNLLLLATAAITLAGFTTISTPTTANAATMTGTLTYHKVKLIAKIGSHYQQFKLTNHVVNSNYQHIQTTSWKKSGLKKGTKVVVDMYANQGLQSNWYRISKYAAKKKSQTKPKVQKYWVYGQALVLPKSFTF</sequence>
<protein>
    <recommendedName>
        <fullName evidence="4">Surface layer protein A domain-containing protein</fullName>
    </recommendedName>
</protein>
<feature type="signal peptide" evidence="1">
    <location>
        <begin position="1"/>
        <end position="30"/>
    </location>
</feature>
<dbReference type="EMBL" id="BKAM01000001">
    <property type="protein sequence ID" value="GEP71583.1"/>
    <property type="molecule type" value="Genomic_DNA"/>
</dbReference>
<evidence type="ECO:0008006" key="4">
    <source>
        <dbReference type="Google" id="ProtNLM"/>
    </source>
</evidence>
<evidence type="ECO:0000313" key="2">
    <source>
        <dbReference type="EMBL" id="GEP71583.1"/>
    </source>
</evidence>
<reference evidence="2 3" key="1">
    <citation type="submission" date="2019-07" db="EMBL/GenBank/DDBJ databases">
        <title>Whole genome shotgun sequence of Lactobacillus rapi NBRC 109618.</title>
        <authorList>
            <person name="Hosoyama A."/>
            <person name="Uohara A."/>
            <person name="Ohji S."/>
            <person name="Ichikawa N."/>
        </authorList>
    </citation>
    <scope>NUCLEOTIDE SEQUENCE [LARGE SCALE GENOMIC DNA]</scope>
    <source>
        <strain evidence="2 3">NBRC 109618</strain>
    </source>
</reference>
<comment type="caution">
    <text evidence="2">The sequence shown here is derived from an EMBL/GenBank/DDBJ whole genome shotgun (WGS) entry which is preliminary data.</text>
</comment>
<feature type="chain" id="PRO_5021866806" description="Surface layer protein A domain-containing protein" evidence="1">
    <location>
        <begin position="31"/>
        <end position="135"/>
    </location>
</feature>
<accession>A0A512PK66</accession>
<keyword evidence="1" id="KW-0732">Signal</keyword>
<dbReference type="OrthoDB" id="2316511at2"/>
<organism evidence="2 3">
    <name type="scientific">Lentilactobacillus rapi</name>
    <dbReference type="NCBI Taxonomy" id="481723"/>
    <lineage>
        <taxon>Bacteria</taxon>
        <taxon>Bacillati</taxon>
        <taxon>Bacillota</taxon>
        <taxon>Bacilli</taxon>
        <taxon>Lactobacillales</taxon>
        <taxon>Lactobacillaceae</taxon>
        <taxon>Lentilactobacillus</taxon>
    </lineage>
</organism>
<name>A0A512PK66_9LACO</name>
<proteinExistence type="predicted"/>
<evidence type="ECO:0000256" key="1">
    <source>
        <dbReference type="SAM" id="SignalP"/>
    </source>
</evidence>
<dbReference type="AlphaFoldDB" id="A0A512PK66"/>